<protein>
    <submittedName>
        <fullName evidence="2">Uncharacterized protein</fullName>
    </submittedName>
</protein>
<evidence type="ECO:0000256" key="1">
    <source>
        <dbReference type="SAM" id="MobiDB-lite"/>
    </source>
</evidence>
<comment type="caution">
    <text evidence="2">The sequence shown here is derived from an EMBL/GenBank/DDBJ whole genome shotgun (WGS) entry which is preliminary data.</text>
</comment>
<gene>
    <name evidence="2" type="ORF">TIFTF001_029705</name>
</gene>
<reference evidence="2" key="1">
    <citation type="submission" date="2023-07" db="EMBL/GenBank/DDBJ databases">
        <title>draft genome sequence of fig (Ficus carica).</title>
        <authorList>
            <person name="Takahashi T."/>
            <person name="Nishimura K."/>
        </authorList>
    </citation>
    <scope>NUCLEOTIDE SEQUENCE</scope>
</reference>
<dbReference type="Proteomes" id="UP001187192">
    <property type="component" value="Unassembled WGS sequence"/>
</dbReference>
<dbReference type="EMBL" id="BTGU01000100">
    <property type="protein sequence ID" value="GMN60618.1"/>
    <property type="molecule type" value="Genomic_DNA"/>
</dbReference>
<evidence type="ECO:0000313" key="2">
    <source>
        <dbReference type="EMBL" id="GMN60618.1"/>
    </source>
</evidence>
<feature type="region of interest" description="Disordered" evidence="1">
    <location>
        <begin position="1"/>
        <end position="83"/>
    </location>
</feature>
<accession>A0AA88IYH0</accession>
<feature type="compositionally biased region" description="Gly residues" evidence="1">
    <location>
        <begin position="45"/>
        <end position="55"/>
    </location>
</feature>
<organism evidence="2 3">
    <name type="scientific">Ficus carica</name>
    <name type="common">Common fig</name>
    <dbReference type="NCBI Taxonomy" id="3494"/>
    <lineage>
        <taxon>Eukaryota</taxon>
        <taxon>Viridiplantae</taxon>
        <taxon>Streptophyta</taxon>
        <taxon>Embryophyta</taxon>
        <taxon>Tracheophyta</taxon>
        <taxon>Spermatophyta</taxon>
        <taxon>Magnoliopsida</taxon>
        <taxon>eudicotyledons</taxon>
        <taxon>Gunneridae</taxon>
        <taxon>Pentapetalae</taxon>
        <taxon>rosids</taxon>
        <taxon>fabids</taxon>
        <taxon>Rosales</taxon>
        <taxon>Moraceae</taxon>
        <taxon>Ficeae</taxon>
        <taxon>Ficus</taxon>
    </lineage>
</organism>
<name>A0AA88IYH0_FICCA</name>
<evidence type="ECO:0000313" key="3">
    <source>
        <dbReference type="Proteomes" id="UP001187192"/>
    </source>
</evidence>
<sequence>MGRERGGRGWGPWERGEEREREREREEKREKGEEREGGSLAAGRQGLGPVVGGPEVGCRGREEKREKGEEREMRRERKGKRKKIAGGWWPEVSRRIGGGSPVSVIGGGTHPFFSHSLCYNMTVHMVLHVHP</sequence>
<feature type="compositionally biased region" description="Basic and acidic residues" evidence="1">
    <location>
        <begin position="14"/>
        <end position="37"/>
    </location>
</feature>
<dbReference type="AlphaFoldDB" id="A0AA88IYH0"/>
<proteinExistence type="predicted"/>
<feature type="compositionally biased region" description="Basic and acidic residues" evidence="1">
    <location>
        <begin position="58"/>
        <end position="75"/>
    </location>
</feature>
<keyword evidence="3" id="KW-1185">Reference proteome</keyword>